<evidence type="ECO:0000313" key="3">
    <source>
        <dbReference type="Proteomes" id="UP000324832"/>
    </source>
</evidence>
<proteinExistence type="predicted"/>
<sequence>QTKKKVTFEVKDGDIIETDDDRHNTSNTSIESYIEMKDVVLKKLNLDLSPNFVYSKNQLRKNVTNIKTDNVTSKFFQTDRENILDLSNQKKRTGTPPETIQENLETIPSHSEKSEPSEPQSASHTESSARADQVKPIGDFTFHGGPKGIPGSFDLSFNIADEDGDSDYPPCVDSSLLLSPKADEIPTTNIGNEGNKNLDLPQEGQSFLSGLRKTGSSFFGQMTGRTDAKPNTEAKNFKFSFGGEDKKVRGGFFNMFR</sequence>
<reference evidence="2 3" key="1">
    <citation type="submission" date="2017-07" db="EMBL/GenBank/DDBJ databases">
        <authorList>
            <person name="Talla V."/>
            <person name="Backstrom N."/>
        </authorList>
    </citation>
    <scope>NUCLEOTIDE SEQUENCE [LARGE SCALE GENOMIC DNA]</scope>
</reference>
<evidence type="ECO:0000313" key="2">
    <source>
        <dbReference type="EMBL" id="VVC97529.1"/>
    </source>
</evidence>
<dbReference type="AlphaFoldDB" id="A0A5E4QK81"/>
<organism evidence="2 3">
    <name type="scientific">Leptidea sinapis</name>
    <dbReference type="NCBI Taxonomy" id="189913"/>
    <lineage>
        <taxon>Eukaryota</taxon>
        <taxon>Metazoa</taxon>
        <taxon>Ecdysozoa</taxon>
        <taxon>Arthropoda</taxon>
        <taxon>Hexapoda</taxon>
        <taxon>Insecta</taxon>
        <taxon>Pterygota</taxon>
        <taxon>Neoptera</taxon>
        <taxon>Endopterygota</taxon>
        <taxon>Lepidoptera</taxon>
        <taxon>Glossata</taxon>
        <taxon>Ditrysia</taxon>
        <taxon>Papilionoidea</taxon>
        <taxon>Pieridae</taxon>
        <taxon>Dismorphiinae</taxon>
        <taxon>Leptidea</taxon>
    </lineage>
</organism>
<name>A0A5E4QK81_9NEOP</name>
<feature type="non-terminal residue" evidence="2">
    <location>
        <position position="1"/>
    </location>
</feature>
<feature type="region of interest" description="Disordered" evidence="1">
    <location>
        <begin position="86"/>
        <end position="145"/>
    </location>
</feature>
<dbReference type="EMBL" id="FZQP02003222">
    <property type="protein sequence ID" value="VVC97529.1"/>
    <property type="molecule type" value="Genomic_DNA"/>
</dbReference>
<dbReference type="Proteomes" id="UP000324832">
    <property type="component" value="Unassembled WGS sequence"/>
</dbReference>
<protein>
    <submittedName>
        <fullName evidence="2">Uncharacterized protein</fullName>
    </submittedName>
</protein>
<evidence type="ECO:0000256" key="1">
    <source>
        <dbReference type="SAM" id="MobiDB-lite"/>
    </source>
</evidence>
<gene>
    <name evidence="2" type="ORF">LSINAPIS_LOCUS8783</name>
</gene>
<feature type="compositionally biased region" description="Polar residues" evidence="1">
    <location>
        <begin position="96"/>
        <end position="106"/>
    </location>
</feature>
<keyword evidence="3" id="KW-1185">Reference proteome</keyword>
<accession>A0A5E4QK81</accession>